<accession>A0AA38CYP6</accession>
<dbReference type="Pfam" id="PF23944">
    <property type="entry name" value="DUF7278"/>
    <property type="match status" value="1"/>
</dbReference>
<evidence type="ECO:0000259" key="1">
    <source>
        <dbReference type="Pfam" id="PF23944"/>
    </source>
</evidence>
<evidence type="ECO:0000313" key="2">
    <source>
        <dbReference type="EMBL" id="GMA71682.1"/>
    </source>
</evidence>
<feature type="domain" description="DUF7278" evidence="1">
    <location>
        <begin position="149"/>
        <end position="218"/>
    </location>
</feature>
<dbReference type="SUPFAM" id="SSF56436">
    <property type="entry name" value="C-type lectin-like"/>
    <property type="match status" value="1"/>
</dbReference>
<dbReference type="EMBL" id="BSUW01000001">
    <property type="protein sequence ID" value="GMA71682.1"/>
    <property type="molecule type" value="Genomic_DNA"/>
</dbReference>
<organism evidence="2 3">
    <name type="scientific">Tetragenococcus osmophilus</name>
    <dbReference type="NCBI Taxonomy" id="526944"/>
    <lineage>
        <taxon>Bacteria</taxon>
        <taxon>Bacillati</taxon>
        <taxon>Bacillota</taxon>
        <taxon>Bacilli</taxon>
        <taxon>Lactobacillales</taxon>
        <taxon>Enterococcaceae</taxon>
        <taxon>Tetragenococcus</taxon>
    </lineage>
</organism>
<reference evidence="2 3" key="1">
    <citation type="journal article" date="2014" name="Int. J. Syst. Evol. Microbiol.">
        <title>Complete genome sequence of Corynebacterium casei LMG S-19264T (=DSM 44701T), isolated from a smear-ripened cheese.</title>
        <authorList>
            <consortium name="US DOE Joint Genome Institute (JGI-PGF)"/>
            <person name="Walter F."/>
            <person name="Albersmeier A."/>
            <person name="Kalinowski J."/>
            <person name="Ruckert C."/>
        </authorList>
    </citation>
    <scope>NUCLEOTIDE SEQUENCE [LARGE SCALE GENOMIC DNA]</scope>
    <source>
        <strain evidence="2 3">NBRC 114545</strain>
    </source>
</reference>
<name>A0AA38CYP6_9ENTE</name>
<comment type="caution">
    <text evidence="2">The sequence shown here is derived from an EMBL/GenBank/DDBJ whole genome shotgun (WGS) entry which is preliminary data.</text>
</comment>
<dbReference type="RefSeq" id="WP_174705905.1">
    <property type="nucleotide sequence ID" value="NZ_BSUW01000001.1"/>
</dbReference>
<gene>
    <name evidence="2" type="ORF">GCM10025885_07310</name>
</gene>
<dbReference type="InterPro" id="IPR055702">
    <property type="entry name" value="DUF7278"/>
</dbReference>
<sequence length="352" mass="41012">MDVNIFEALEWTQWKTLSLELKTQVMNQVLKYFVSPLKKVSDVTYQQFELDGVKCGTFECSIDNQRFVLVPGNQAAILGWQSGVQGISRNLWDQTPLKESQAYRRALRNYGLKTAEDWEIFVNESTTPLRKQMIAPMLVQKNSQPVGTTYIGELDLITGEFSGESGKFTSIKPSFFSYIRQPQSLEESLRMELPKEIFEENSFYALLSEKNEKYTIYEHESCDFYCLLEKMEEELFDLLTEDQWEYAASGATRKLFRWGNELEEDESSYGRQISKKIQQANMFGLYFSDRLDHWEITRSMYLKLEKAEKIGHPLLDHLPLSSYYRSRNILVGSQPISPCDFHFRKAIIIQNG</sequence>
<dbReference type="Proteomes" id="UP001157039">
    <property type="component" value="Unassembled WGS sequence"/>
</dbReference>
<evidence type="ECO:0000313" key="3">
    <source>
        <dbReference type="Proteomes" id="UP001157039"/>
    </source>
</evidence>
<dbReference type="InterPro" id="IPR016187">
    <property type="entry name" value="CTDL_fold"/>
</dbReference>
<dbReference type="AlphaFoldDB" id="A0AA38CYP6"/>
<dbReference type="InterPro" id="IPR042095">
    <property type="entry name" value="SUMF_sf"/>
</dbReference>
<protein>
    <recommendedName>
        <fullName evidence="1">DUF7278 domain-containing protein</fullName>
    </recommendedName>
</protein>
<dbReference type="Gene3D" id="3.90.1580.10">
    <property type="entry name" value="paralog of FGE (formylglycine-generating enzyme)"/>
    <property type="match status" value="1"/>
</dbReference>
<proteinExistence type="predicted"/>